<keyword evidence="2" id="KW-1185">Reference proteome</keyword>
<reference evidence="1 2" key="1">
    <citation type="journal article" date="2017" name="Arch. Microbiol.">
        <title>Mariprofundus micogutta sp. nov., a novel iron-oxidizing zetaproteobacterium isolated from a deep-sea hydrothermal field at the Bayonnaise knoll of the Izu-Ogasawara arc, and a description of Mariprofundales ord. nov. and Zetaproteobacteria classis nov.</title>
        <authorList>
            <person name="Makita H."/>
            <person name="Tanaka E."/>
            <person name="Mitsunobu S."/>
            <person name="Miyazaki M."/>
            <person name="Nunoura T."/>
            <person name="Uematsu K."/>
            <person name="Takaki Y."/>
            <person name="Nishi S."/>
            <person name="Shimamura S."/>
            <person name="Takai K."/>
        </authorList>
    </citation>
    <scope>NUCLEOTIDE SEQUENCE [LARGE SCALE GENOMIC DNA]</scope>
    <source>
        <strain evidence="1 2">ET2</strain>
    </source>
</reference>
<protein>
    <submittedName>
        <fullName evidence="1">Uncharacterized protein</fullName>
    </submittedName>
</protein>
<evidence type="ECO:0000313" key="2">
    <source>
        <dbReference type="Proteomes" id="UP000231632"/>
    </source>
</evidence>
<evidence type="ECO:0000313" key="1">
    <source>
        <dbReference type="EMBL" id="GAV20565.1"/>
    </source>
</evidence>
<dbReference type="AlphaFoldDB" id="A0A1L8CNS5"/>
<sequence>MHASTLIVSQALISNQDGVTLHPDLFSWEKQLSACKQQWFECTTRNPLAWYATAASVSCTGFVASLCKDIPASTQQCWIASPYHAQLTRDALRVYPEGLLPWSVADADYLCEVLNPLLTEEGMQLCSAGAVLLLTCRDKMDAFPICFGELSGKLLPNKHHEGADGGRLNRLLSEIQMLMFQQPSIQRHERGDVDVNGLWLWAPSDWPVDMRMPALPVATRNPALQSLVDGQGATLIISEAERLSELLQADAPLPKKIILAGEGYAVLLTKSLLPKFTRVSWHPKAAKDEQVLIATLGGFVS</sequence>
<proteinExistence type="predicted"/>
<gene>
    <name evidence="1" type="ORF">MMIC_P1534</name>
</gene>
<organism evidence="1 2">
    <name type="scientific">Mariprofundus micogutta</name>
    <dbReference type="NCBI Taxonomy" id="1921010"/>
    <lineage>
        <taxon>Bacteria</taxon>
        <taxon>Pseudomonadati</taxon>
        <taxon>Pseudomonadota</taxon>
        <taxon>Candidatius Mariprofundia</taxon>
        <taxon>Mariprofundales</taxon>
        <taxon>Mariprofundaceae</taxon>
        <taxon>Mariprofundus</taxon>
    </lineage>
</organism>
<dbReference type="Proteomes" id="UP000231632">
    <property type="component" value="Unassembled WGS sequence"/>
</dbReference>
<dbReference type="EMBL" id="BDFD01000012">
    <property type="protein sequence ID" value="GAV20565.1"/>
    <property type="molecule type" value="Genomic_DNA"/>
</dbReference>
<name>A0A1L8CNS5_9PROT</name>
<dbReference type="STRING" id="1921010.MMIC_P1534"/>
<dbReference type="RefSeq" id="WP_072659881.1">
    <property type="nucleotide sequence ID" value="NZ_BDFD01000012.1"/>
</dbReference>
<comment type="caution">
    <text evidence="1">The sequence shown here is derived from an EMBL/GenBank/DDBJ whole genome shotgun (WGS) entry which is preliminary data.</text>
</comment>
<accession>A0A1L8CNS5</accession>